<organism evidence="1 2">
    <name type="scientific">Hymenobacter negativus</name>
    <dbReference type="NCBI Taxonomy" id="2795026"/>
    <lineage>
        <taxon>Bacteria</taxon>
        <taxon>Pseudomonadati</taxon>
        <taxon>Bacteroidota</taxon>
        <taxon>Cytophagia</taxon>
        <taxon>Cytophagales</taxon>
        <taxon>Hymenobacteraceae</taxon>
        <taxon>Hymenobacter</taxon>
    </lineage>
</organism>
<accession>A0ABS3QI45</accession>
<evidence type="ECO:0000313" key="1">
    <source>
        <dbReference type="EMBL" id="MBO2010919.1"/>
    </source>
</evidence>
<reference evidence="1 2" key="1">
    <citation type="submission" date="2021-03" db="EMBL/GenBank/DDBJ databases">
        <authorList>
            <person name="Kim M.K."/>
        </authorList>
    </citation>
    <scope>NUCLEOTIDE SEQUENCE [LARGE SCALE GENOMIC DNA]</scope>
    <source>
        <strain evidence="1 2">BT442</strain>
    </source>
</reference>
<proteinExistence type="predicted"/>
<comment type="caution">
    <text evidence="1">The sequence shown here is derived from an EMBL/GenBank/DDBJ whole genome shotgun (WGS) entry which is preliminary data.</text>
</comment>
<dbReference type="Proteomes" id="UP000664369">
    <property type="component" value="Unassembled WGS sequence"/>
</dbReference>
<dbReference type="RefSeq" id="WP_208176607.1">
    <property type="nucleotide sequence ID" value="NZ_JAGETZ010000008.1"/>
</dbReference>
<dbReference type="EMBL" id="JAGETZ010000008">
    <property type="protein sequence ID" value="MBO2010919.1"/>
    <property type="molecule type" value="Genomic_DNA"/>
</dbReference>
<keyword evidence="2" id="KW-1185">Reference proteome</keyword>
<gene>
    <name evidence="1" type="ORF">J4E00_17800</name>
</gene>
<evidence type="ECO:0000313" key="2">
    <source>
        <dbReference type="Proteomes" id="UP000664369"/>
    </source>
</evidence>
<protein>
    <submittedName>
        <fullName evidence="1">Uncharacterized protein</fullName>
    </submittedName>
</protein>
<sequence>MLPISQHLLYELMAKGDSSNPELLALLQELAPSATVDFVMPRYHLYHVYETRLGLTQYVTGEFYEGLKEAVEAMAASSLANIRLLKIKCLEGDCVLFVEENLKEVLGIIYFPQKSEAT</sequence>
<name>A0ABS3QI45_9BACT</name>